<feature type="compositionally biased region" description="Polar residues" evidence="1">
    <location>
        <begin position="1"/>
        <end position="10"/>
    </location>
</feature>
<accession>A0A238XB51</accession>
<gene>
    <name evidence="2" type="ORF">SAMN06265378_1094</name>
</gene>
<feature type="region of interest" description="Disordered" evidence="1">
    <location>
        <begin position="1"/>
        <end position="74"/>
    </location>
</feature>
<feature type="compositionally biased region" description="Low complexity" evidence="1">
    <location>
        <begin position="150"/>
        <end position="163"/>
    </location>
</feature>
<dbReference type="EMBL" id="FZNM01000009">
    <property type="protein sequence ID" value="SNR55781.1"/>
    <property type="molecule type" value="Genomic_DNA"/>
</dbReference>
<name>A0A238XB51_9RHOB</name>
<feature type="region of interest" description="Disordered" evidence="1">
    <location>
        <begin position="146"/>
        <end position="171"/>
    </location>
</feature>
<organism evidence="2 3">
    <name type="scientific">Paracoccus sediminis</name>
    <dbReference type="NCBI Taxonomy" id="1214787"/>
    <lineage>
        <taxon>Bacteria</taxon>
        <taxon>Pseudomonadati</taxon>
        <taxon>Pseudomonadota</taxon>
        <taxon>Alphaproteobacteria</taxon>
        <taxon>Rhodobacterales</taxon>
        <taxon>Paracoccaceae</taxon>
        <taxon>Paracoccus</taxon>
    </lineage>
</organism>
<feature type="compositionally biased region" description="Basic residues" evidence="1">
    <location>
        <begin position="50"/>
        <end position="59"/>
    </location>
</feature>
<proteinExistence type="predicted"/>
<sequence>MGRKSMPSTFHRQDVLSAPPADRPVILDPLAQADRRRRRGVAADQDHRGRPSRGRRHRQKPEAGGCRYNRMRGLPRGWPPRSGAMPMPGSSSACARPCASSRAMLAGCATTSRTFPKVRCTRRCWRRFGWSATCLTKHRRARTSFTPCMSPRSTASPRTSPASVTGSAPRSVSLPPSTAALLSAPAAFLATLMTAIPWRQHGSGLAFSLTRFRVWLWSTAAIVATA</sequence>
<reference evidence="3" key="1">
    <citation type="submission" date="2017-06" db="EMBL/GenBank/DDBJ databases">
        <authorList>
            <person name="Varghese N."/>
            <person name="Submissions S."/>
        </authorList>
    </citation>
    <scope>NUCLEOTIDE SEQUENCE [LARGE SCALE GENOMIC DNA]</scope>
    <source>
        <strain evidence="3">DSM 26170</strain>
    </source>
</reference>
<evidence type="ECO:0000256" key="1">
    <source>
        <dbReference type="SAM" id="MobiDB-lite"/>
    </source>
</evidence>
<dbReference type="AlphaFoldDB" id="A0A238XB51"/>
<dbReference type="Proteomes" id="UP000198409">
    <property type="component" value="Unassembled WGS sequence"/>
</dbReference>
<evidence type="ECO:0000313" key="3">
    <source>
        <dbReference type="Proteomes" id="UP000198409"/>
    </source>
</evidence>
<evidence type="ECO:0000313" key="2">
    <source>
        <dbReference type="EMBL" id="SNR55781.1"/>
    </source>
</evidence>
<protein>
    <submittedName>
        <fullName evidence="2">Uncharacterized protein</fullName>
    </submittedName>
</protein>